<dbReference type="InterPro" id="IPR008969">
    <property type="entry name" value="CarboxyPept-like_regulatory"/>
</dbReference>
<organism evidence="6 7">
    <name type="scientific">Nibrella saemangeumensis</name>
    <dbReference type="NCBI Taxonomy" id="1084526"/>
    <lineage>
        <taxon>Bacteria</taxon>
        <taxon>Pseudomonadati</taxon>
        <taxon>Bacteroidota</taxon>
        <taxon>Cytophagia</taxon>
        <taxon>Cytophagales</taxon>
        <taxon>Spirosomataceae</taxon>
        <taxon>Nibrella</taxon>
    </lineage>
</organism>
<keyword evidence="4" id="KW-0732">Signal</keyword>
<feature type="chain" id="PRO_5047280167" evidence="4">
    <location>
        <begin position="23"/>
        <end position="809"/>
    </location>
</feature>
<feature type="signal peptide" evidence="4">
    <location>
        <begin position="1"/>
        <end position="22"/>
    </location>
</feature>
<dbReference type="InterPro" id="IPR037066">
    <property type="entry name" value="Plug_dom_sf"/>
</dbReference>
<comment type="caution">
    <text evidence="6">The sequence shown here is derived from an EMBL/GenBank/DDBJ whole genome shotgun (WGS) entry which is preliminary data.</text>
</comment>
<evidence type="ECO:0000313" key="6">
    <source>
        <dbReference type="EMBL" id="GAA4457175.1"/>
    </source>
</evidence>
<dbReference type="Gene3D" id="2.40.170.20">
    <property type="entry name" value="TonB-dependent receptor, beta-barrel domain"/>
    <property type="match status" value="1"/>
</dbReference>
<evidence type="ECO:0000256" key="1">
    <source>
        <dbReference type="ARBA" id="ARBA00004442"/>
    </source>
</evidence>
<protein>
    <submittedName>
        <fullName evidence="6">Outer membrane beta-barrel family protein</fullName>
    </submittedName>
</protein>
<dbReference type="Pfam" id="PF14905">
    <property type="entry name" value="OMP_b-brl_3"/>
    <property type="match status" value="1"/>
</dbReference>
<dbReference type="PANTHER" id="PTHR40980:SF4">
    <property type="entry name" value="TONB-DEPENDENT RECEPTOR-LIKE BETA-BARREL DOMAIN-CONTAINING PROTEIN"/>
    <property type="match status" value="1"/>
</dbReference>
<dbReference type="Gene3D" id="2.170.130.10">
    <property type="entry name" value="TonB-dependent receptor, plug domain"/>
    <property type="match status" value="1"/>
</dbReference>
<dbReference type="Proteomes" id="UP001501175">
    <property type="component" value="Unassembled WGS sequence"/>
</dbReference>
<dbReference type="InterPro" id="IPR041700">
    <property type="entry name" value="OMP_b-brl_3"/>
</dbReference>
<dbReference type="EMBL" id="BAABHD010000029">
    <property type="protein sequence ID" value="GAA4457175.1"/>
    <property type="molecule type" value="Genomic_DNA"/>
</dbReference>
<name>A0ABP8MYP6_9BACT</name>
<evidence type="ECO:0000256" key="2">
    <source>
        <dbReference type="ARBA" id="ARBA00023136"/>
    </source>
</evidence>
<feature type="domain" description="Outer membrane protein beta-barrel" evidence="5">
    <location>
        <begin position="385"/>
        <end position="786"/>
    </location>
</feature>
<evidence type="ECO:0000313" key="7">
    <source>
        <dbReference type="Proteomes" id="UP001501175"/>
    </source>
</evidence>
<evidence type="ECO:0000259" key="5">
    <source>
        <dbReference type="Pfam" id="PF14905"/>
    </source>
</evidence>
<dbReference type="PANTHER" id="PTHR40980">
    <property type="entry name" value="PLUG DOMAIN-CONTAINING PROTEIN"/>
    <property type="match status" value="1"/>
</dbReference>
<dbReference type="SUPFAM" id="SSF49464">
    <property type="entry name" value="Carboxypeptidase regulatory domain-like"/>
    <property type="match status" value="1"/>
</dbReference>
<comment type="subcellular location">
    <subcellularLocation>
        <location evidence="1">Cell outer membrane</location>
    </subcellularLocation>
</comment>
<proteinExistence type="predicted"/>
<dbReference type="SUPFAM" id="SSF56935">
    <property type="entry name" value="Porins"/>
    <property type="match status" value="1"/>
</dbReference>
<reference evidence="7" key="1">
    <citation type="journal article" date="2019" name="Int. J. Syst. Evol. Microbiol.">
        <title>The Global Catalogue of Microorganisms (GCM) 10K type strain sequencing project: providing services to taxonomists for standard genome sequencing and annotation.</title>
        <authorList>
            <consortium name="The Broad Institute Genomics Platform"/>
            <consortium name="The Broad Institute Genome Sequencing Center for Infectious Disease"/>
            <person name="Wu L."/>
            <person name="Ma J."/>
        </authorList>
    </citation>
    <scope>NUCLEOTIDE SEQUENCE [LARGE SCALE GENOMIC DNA]</scope>
    <source>
        <strain evidence="7">JCM 17927</strain>
    </source>
</reference>
<gene>
    <name evidence="6" type="ORF">GCM10023189_27480</name>
</gene>
<evidence type="ECO:0000256" key="4">
    <source>
        <dbReference type="SAM" id="SignalP"/>
    </source>
</evidence>
<dbReference type="Gene3D" id="2.60.40.1120">
    <property type="entry name" value="Carboxypeptidase-like, regulatory domain"/>
    <property type="match status" value="1"/>
</dbReference>
<evidence type="ECO:0000256" key="3">
    <source>
        <dbReference type="ARBA" id="ARBA00023237"/>
    </source>
</evidence>
<accession>A0ABP8MYP6</accession>
<dbReference type="RefSeq" id="WP_345244366.1">
    <property type="nucleotide sequence ID" value="NZ_BAABHD010000029.1"/>
</dbReference>
<dbReference type="InterPro" id="IPR036942">
    <property type="entry name" value="Beta-barrel_TonB_sf"/>
</dbReference>
<sequence length="809" mass="91235">MKYIYSLLLFTCLFALHQTTLAQISGTLTGTLTDSSGTGVGFGTVAVVQTAKKAIVTGAVTEADGRFSIKTPAAGTYFLRITALGYATLETPTFAVTDPSFSKDFGTLTLRNNTKQLKEVTVRSSRATITQEADRMVVNIAGTALAAGSTAYDVLGKSPGVFIDQDGNIQLNGRSGVTVMLNGKLTFLSARDLRTMLEGMPAENIKNIEIITNPSAKYDAEGTSGILNINLKKNTQQGMNGSLYASYNNNFKQFGYTYGGNVNYKSGRWNSFLNLDAARRVGGREATFTRIFYGTDKTTYFDQVATGNFAAEGPPSVRMGTDYSINDRHSIGATAYYITNFSKSDFLTDTYIGNAPRTYSQYIDADNINTNRFTSFTSNLHYTGKLDTLGTTLSTDLDYARITNRGDGNFYNYFTDLASGQQTRDFLYTSTPNGYDILSAKIDFTRPLSPGHKLEAGAKASRVVSDNDFRFYFNNEGLALDPKRTNHFNYRESIYAGYLNWNGKLNKRFTMQAGLRAEQTLSVGNSYTTGQVTERKYLNFFPSVFLQQKVSDDYQISYSYSRRLTRPNYGNLNPFRYYRDPYTYTEGNPYLRPQYTQAFSINQTIRKVYNLSAYYQFHRDVMSEVPILDVANATTIYTTGNLNEGHNLGITAVAPVKITRWWDTQNTTILSYNKFTTVSNEGPLVNDQVFYMLQSNHTLQLPMNIRMEMNLLYRGPAASGLYHMAPMHRVDIAFKKSFMNKKLDLTVNANDLFKGFRYYWTTNINRNVNEFDQYFRWRSVGVTLRYNFSRGSKVDEKRRNNNLEEMNRT</sequence>
<keyword evidence="3" id="KW-0998">Cell outer membrane</keyword>
<dbReference type="Pfam" id="PF13620">
    <property type="entry name" value="CarboxypepD_reg"/>
    <property type="match status" value="1"/>
</dbReference>
<keyword evidence="7" id="KW-1185">Reference proteome</keyword>
<keyword evidence="2" id="KW-0472">Membrane</keyword>